<comment type="similarity">
    <text evidence="5">Belongs to the SAT4 family.</text>
</comment>
<feature type="domain" description="Rhodopsin" evidence="7">
    <location>
        <begin position="45"/>
        <end position="282"/>
    </location>
</feature>
<feature type="transmembrane region" description="Helical" evidence="6">
    <location>
        <begin position="188"/>
        <end position="208"/>
    </location>
</feature>
<keyword evidence="3 6" id="KW-1133">Transmembrane helix</keyword>
<dbReference type="InterPro" id="IPR052337">
    <property type="entry name" value="SAT4-like"/>
</dbReference>
<dbReference type="Pfam" id="PF20684">
    <property type="entry name" value="Fung_rhodopsin"/>
    <property type="match status" value="1"/>
</dbReference>
<protein>
    <recommendedName>
        <fullName evidence="7">Rhodopsin domain-containing protein</fullName>
    </recommendedName>
</protein>
<evidence type="ECO:0000313" key="9">
    <source>
        <dbReference type="Proteomes" id="UP001583172"/>
    </source>
</evidence>
<dbReference type="InterPro" id="IPR049326">
    <property type="entry name" value="Rhodopsin_dom_fungi"/>
</dbReference>
<gene>
    <name evidence="8" type="ORF">VTJ49DRAFT_3620</name>
</gene>
<evidence type="ECO:0000259" key="7">
    <source>
        <dbReference type="Pfam" id="PF20684"/>
    </source>
</evidence>
<dbReference type="PANTHER" id="PTHR33048:SF42">
    <property type="entry name" value="INTEGRAL MEMBRANE PROTEIN"/>
    <property type="match status" value="1"/>
</dbReference>
<dbReference type="PANTHER" id="PTHR33048">
    <property type="entry name" value="PTH11-LIKE INTEGRAL MEMBRANE PROTEIN (AFU_ORTHOLOGUE AFUA_5G11245)"/>
    <property type="match status" value="1"/>
</dbReference>
<name>A0ABR3V7P9_HUMIN</name>
<keyword evidence="2 6" id="KW-0812">Transmembrane</keyword>
<comment type="subcellular location">
    <subcellularLocation>
        <location evidence="1">Membrane</location>
        <topology evidence="1">Multi-pass membrane protein</topology>
    </subcellularLocation>
</comment>
<feature type="transmembrane region" description="Helical" evidence="6">
    <location>
        <begin position="57"/>
        <end position="79"/>
    </location>
</feature>
<accession>A0ABR3V7P9</accession>
<evidence type="ECO:0000256" key="5">
    <source>
        <dbReference type="ARBA" id="ARBA00038359"/>
    </source>
</evidence>
<organism evidence="8 9">
    <name type="scientific">Humicola insolens</name>
    <name type="common">Soft-rot fungus</name>
    <dbReference type="NCBI Taxonomy" id="85995"/>
    <lineage>
        <taxon>Eukaryota</taxon>
        <taxon>Fungi</taxon>
        <taxon>Dikarya</taxon>
        <taxon>Ascomycota</taxon>
        <taxon>Pezizomycotina</taxon>
        <taxon>Sordariomycetes</taxon>
        <taxon>Sordariomycetidae</taxon>
        <taxon>Sordariales</taxon>
        <taxon>Chaetomiaceae</taxon>
        <taxon>Mycothermus</taxon>
    </lineage>
</organism>
<keyword evidence="4 6" id="KW-0472">Membrane</keyword>
<reference evidence="8 9" key="1">
    <citation type="journal article" date="2024" name="Commun. Biol.">
        <title>Comparative genomic analysis of thermophilic fungi reveals convergent evolutionary adaptations and gene losses.</title>
        <authorList>
            <person name="Steindorff A.S."/>
            <person name="Aguilar-Pontes M.V."/>
            <person name="Robinson A.J."/>
            <person name="Andreopoulos B."/>
            <person name="LaButti K."/>
            <person name="Kuo A."/>
            <person name="Mondo S."/>
            <person name="Riley R."/>
            <person name="Otillar R."/>
            <person name="Haridas S."/>
            <person name="Lipzen A."/>
            <person name="Grimwood J."/>
            <person name="Schmutz J."/>
            <person name="Clum A."/>
            <person name="Reid I.D."/>
            <person name="Moisan M.C."/>
            <person name="Butler G."/>
            <person name="Nguyen T.T.M."/>
            <person name="Dewar K."/>
            <person name="Conant G."/>
            <person name="Drula E."/>
            <person name="Henrissat B."/>
            <person name="Hansel C."/>
            <person name="Singer S."/>
            <person name="Hutchinson M.I."/>
            <person name="de Vries R.P."/>
            <person name="Natvig D.O."/>
            <person name="Powell A.J."/>
            <person name="Tsang A."/>
            <person name="Grigoriev I.V."/>
        </authorList>
    </citation>
    <scope>NUCLEOTIDE SEQUENCE [LARGE SCALE GENOMIC DNA]</scope>
    <source>
        <strain evidence="8 9">CBS 620.91</strain>
    </source>
</reference>
<keyword evidence="9" id="KW-1185">Reference proteome</keyword>
<dbReference type="Proteomes" id="UP001583172">
    <property type="component" value="Unassembled WGS sequence"/>
</dbReference>
<feature type="transmembrane region" description="Helical" evidence="6">
    <location>
        <begin position="99"/>
        <end position="119"/>
    </location>
</feature>
<feature type="transmembrane region" description="Helical" evidence="6">
    <location>
        <begin position="27"/>
        <end position="45"/>
    </location>
</feature>
<evidence type="ECO:0000256" key="1">
    <source>
        <dbReference type="ARBA" id="ARBA00004141"/>
    </source>
</evidence>
<evidence type="ECO:0000313" key="8">
    <source>
        <dbReference type="EMBL" id="KAL1837602.1"/>
    </source>
</evidence>
<evidence type="ECO:0000256" key="2">
    <source>
        <dbReference type="ARBA" id="ARBA00022692"/>
    </source>
</evidence>
<feature type="transmembrane region" description="Helical" evidence="6">
    <location>
        <begin position="220"/>
        <end position="238"/>
    </location>
</feature>
<evidence type="ECO:0000256" key="4">
    <source>
        <dbReference type="ARBA" id="ARBA00023136"/>
    </source>
</evidence>
<sequence>MPEQYADPKQATEEQMAMLPHDDAGPMLNAVVWTLTNISGIFLALRIYCRLSRRRGLWWDDGFLIAAWICLLTETALLTKMTALGYGKHIWDFDVVNNMAPLLVIVNAAGTLSVTAASWSKTSFGITLLKLTQGWVKKLTWFILISMNIAMGLSALFPWVNCRPLRKAWDMYVEGECWDPEVTVYYNMFSGIYSACADLALALLPWQFIVTLQMKWKEKMGVGIAMSMGIFACVTGAIKVSQIPKMLSDDFADGVDLWLWGNAETSVTIIAASIPMLRVLIRDVRTATRRTYGAGYGDSHDGAELTTGKRNTRIITITSGGGGGGTRKGPAEDSDAELGFHKSAMGMIEDDDHSDRGILGDEHHAHSEALKMGRIVQTSKFQIKYDTKEVPSKEGP</sequence>
<comment type="caution">
    <text evidence="8">The sequence shown here is derived from an EMBL/GenBank/DDBJ whole genome shotgun (WGS) entry which is preliminary data.</text>
</comment>
<evidence type="ECO:0000256" key="6">
    <source>
        <dbReference type="SAM" id="Phobius"/>
    </source>
</evidence>
<feature type="transmembrane region" description="Helical" evidence="6">
    <location>
        <begin position="139"/>
        <end position="160"/>
    </location>
</feature>
<feature type="transmembrane region" description="Helical" evidence="6">
    <location>
        <begin position="258"/>
        <end position="281"/>
    </location>
</feature>
<proteinExistence type="inferred from homology"/>
<evidence type="ECO:0000256" key="3">
    <source>
        <dbReference type="ARBA" id="ARBA00022989"/>
    </source>
</evidence>
<dbReference type="EMBL" id="JAZGSY010000279">
    <property type="protein sequence ID" value="KAL1837602.1"/>
    <property type="molecule type" value="Genomic_DNA"/>
</dbReference>